<name>A0A200QTX5_MACCD</name>
<feature type="compositionally biased region" description="Basic and acidic residues" evidence="3">
    <location>
        <begin position="412"/>
        <end position="423"/>
    </location>
</feature>
<keyword evidence="1 2" id="KW-0103">Bromodomain</keyword>
<feature type="compositionally biased region" description="Basic residues" evidence="3">
    <location>
        <begin position="202"/>
        <end position="211"/>
    </location>
</feature>
<dbReference type="InParanoid" id="A0A200QTX5"/>
<feature type="compositionally biased region" description="Gly residues" evidence="3">
    <location>
        <begin position="367"/>
        <end position="378"/>
    </location>
</feature>
<accession>A0A200QTX5</accession>
<dbReference type="Gene3D" id="1.20.920.10">
    <property type="entry name" value="Bromodomain-like"/>
    <property type="match status" value="1"/>
</dbReference>
<feature type="region of interest" description="Disordered" evidence="3">
    <location>
        <begin position="110"/>
        <end position="154"/>
    </location>
</feature>
<feature type="compositionally biased region" description="Basic residues" evidence="3">
    <location>
        <begin position="393"/>
        <end position="403"/>
    </location>
</feature>
<evidence type="ECO:0000256" key="3">
    <source>
        <dbReference type="SAM" id="MobiDB-lite"/>
    </source>
</evidence>
<comment type="caution">
    <text evidence="5">The sequence shown here is derived from an EMBL/GenBank/DDBJ whole genome shotgun (WGS) entry which is preliminary data.</text>
</comment>
<reference evidence="5 6" key="1">
    <citation type="journal article" date="2017" name="Mol. Plant">
        <title>The Genome of Medicinal Plant Macleaya cordata Provides New Insights into Benzylisoquinoline Alkaloids Metabolism.</title>
        <authorList>
            <person name="Liu X."/>
            <person name="Liu Y."/>
            <person name="Huang P."/>
            <person name="Ma Y."/>
            <person name="Qing Z."/>
            <person name="Tang Q."/>
            <person name="Cao H."/>
            <person name="Cheng P."/>
            <person name="Zheng Y."/>
            <person name="Yuan Z."/>
            <person name="Zhou Y."/>
            <person name="Liu J."/>
            <person name="Tang Z."/>
            <person name="Zhuo Y."/>
            <person name="Zhang Y."/>
            <person name="Yu L."/>
            <person name="Huang J."/>
            <person name="Yang P."/>
            <person name="Peng Q."/>
            <person name="Zhang J."/>
            <person name="Jiang W."/>
            <person name="Zhang Z."/>
            <person name="Lin K."/>
            <person name="Ro D.K."/>
            <person name="Chen X."/>
            <person name="Xiong X."/>
            <person name="Shang Y."/>
            <person name="Huang S."/>
            <person name="Zeng J."/>
        </authorList>
    </citation>
    <scope>NUCLEOTIDE SEQUENCE [LARGE SCALE GENOMIC DNA]</scope>
    <source>
        <strain evidence="6">cv. BLH2017</strain>
        <tissue evidence="5">Root</tissue>
    </source>
</reference>
<dbReference type="STRING" id="56857.A0A200QTX5"/>
<dbReference type="FunCoup" id="A0A200QTX5">
    <property type="interactions" value="39"/>
</dbReference>
<dbReference type="OMA" id="MCKAPCV"/>
<feature type="domain" description="Bromo" evidence="4">
    <location>
        <begin position="273"/>
        <end position="343"/>
    </location>
</feature>
<dbReference type="EMBL" id="MVGT01001068">
    <property type="protein sequence ID" value="OVA13919.1"/>
    <property type="molecule type" value="Genomic_DNA"/>
</dbReference>
<feature type="compositionally biased region" description="Polar residues" evidence="3">
    <location>
        <begin position="138"/>
        <end position="154"/>
    </location>
</feature>
<feature type="compositionally biased region" description="Gly residues" evidence="3">
    <location>
        <begin position="446"/>
        <end position="455"/>
    </location>
</feature>
<dbReference type="InterPro" id="IPR001487">
    <property type="entry name" value="Bromodomain"/>
</dbReference>
<dbReference type="PANTHER" id="PTHR37888">
    <property type="entry name" value="DNA-BINDING BROMODOMAIN-CONTAINING PROTEIN"/>
    <property type="match status" value="1"/>
</dbReference>
<feature type="region of interest" description="Disordered" evidence="3">
    <location>
        <begin position="202"/>
        <end position="225"/>
    </location>
</feature>
<dbReference type="OrthoDB" id="1742084at2759"/>
<dbReference type="InterPro" id="IPR036427">
    <property type="entry name" value="Bromodomain-like_sf"/>
</dbReference>
<evidence type="ECO:0000313" key="5">
    <source>
        <dbReference type="EMBL" id="OVA13919.1"/>
    </source>
</evidence>
<gene>
    <name evidence="5" type="ORF">BVC80_1781g61</name>
</gene>
<dbReference type="AlphaFoldDB" id="A0A200QTX5"/>
<dbReference type="Pfam" id="PF00439">
    <property type="entry name" value="Bromodomain"/>
    <property type="match status" value="1"/>
</dbReference>
<evidence type="ECO:0000256" key="1">
    <source>
        <dbReference type="ARBA" id="ARBA00023117"/>
    </source>
</evidence>
<dbReference type="CDD" id="cd04369">
    <property type="entry name" value="Bromodomain"/>
    <property type="match status" value="1"/>
</dbReference>
<keyword evidence="6" id="KW-1185">Reference proteome</keyword>
<feature type="region of interest" description="Disordered" evidence="3">
    <location>
        <begin position="359"/>
        <end position="473"/>
    </location>
</feature>
<protein>
    <submittedName>
        <fullName evidence="5">Bromodomain</fullName>
    </submittedName>
</protein>
<feature type="compositionally biased region" description="Basic and acidic residues" evidence="3">
    <location>
        <begin position="212"/>
        <end position="224"/>
    </location>
</feature>
<dbReference type="Proteomes" id="UP000195402">
    <property type="component" value="Unassembled WGS sequence"/>
</dbReference>
<proteinExistence type="predicted"/>
<organism evidence="5 6">
    <name type="scientific">Macleaya cordata</name>
    <name type="common">Five-seeded plume-poppy</name>
    <name type="synonym">Bocconia cordata</name>
    <dbReference type="NCBI Taxonomy" id="56857"/>
    <lineage>
        <taxon>Eukaryota</taxon>
        <taxon>Viridiplantae</taxon>
        <taxon>Streptophyta</taxon>
        <taxon>Embryophyta</taxon>
        <taxon>Tracheophyta</taxon>
        <taxon>Spermatophyta</taxon>
        <taxon>Magnoliopsida</taxon>
        <taxon>Ranunculales</taxon>
        <taxon>Papaveraceae</taxon>
        <taxon>Papaveroideae</taxon>
        <taxon>Macleaya</taxon>
    </lineage>
</organism>
<dbReference type="PROSITE" id="PS50014">
    <property type="entry name" value="BROMODOMAIN_2"/>
    <property type="match status" value="1"/>
</dbReference>
<dbReference type="SMART" id="SM00297">
    <property type="entry name" value="BROMO"/>
    <property type="match status" value="1"/>
</dbReference>
<evidence type="ECO:0000313" key="6">
    <source>
        <dbReference type="Proteomes" id="UP000195402"/>
    </source>
</evidence>
<dbReference type="PANTHER" id="PTHR37888:SF4">
    <property type="entry name" value="OS07G0565300 PROTEIN"/>
    <property type="match status" value="1"/>
</dbReference>
<feature type="compositionally biased region" description="Basic and acidic residues" evidence="3">
    <location>
        <begin position="110"/>
        <end position="120"/>
    </location>
</feature>
<evidence type="ECO:0000256" key="2">
    <source>
        <dbReference type="PROSITE-ProRule" id="PRU00035"/>
    </source>
</evidence>
<evidence type="ECO:0000259" key="4">
    <source>
        <dbReference type="PROSITE" id="PS50014"/>
    </source>
</evidence>
<feature type="compositionally biased region" description="Pro residues" evidence="3">
    <location>
        <begin position="382"/>
        <end position="391"/>
    </location>
</feature>
<sequence>MSETEMMVMNWGTWEELLLGGAVLRHGTRAWDAVASELRSRTLYPFCFTAEVCKAKYKDLRKRYCGCNSAWFEELRKQRVTELKRELEKSDDSIGSLETKIESLKAEKVEDQNAKYDSSRTESPVSDGSTEGVGFSGKETSNSKDGLSAGSFTEETRTIWTPESQIPATVSNQETDIIIKTEERENTTNVETIGGDRISNLRKRRGKRKRKDCSSKEVNNKDEVSVGDSDVLSTADAAALMVDAQDHNSGDCDPTVEKEEDDLDLMKILNLFVEDENAAVFRCRLDSQKRAKYKKTIRCHVDFNTIRSRINNRSITSSRELYRDLLLLSNNALVFYPKNTREYISAICVRDLASKTFRQDRSLSGRDSGGAGPAGGGAVSDEPPPCNPPVKPRSIRPRIRKVAAKVVAVEETPPKRENKKDCDVEIIPAESSPEEVVVKKVAGRTGKVGGGGGGSGRKRSETPVKRRKRTRRR</sequence>
<dbReference type="SUPFAM" id="SSF47370">
    <property type="entry name" value="Bromodomain"/>
    <property type="match status" value="1"/>
</dbReference>
<feature type="compositionally biased region" description="Low complexity" evidence="3">
    <location>
        <begin position="428"/>
        <end position="445"/>
    </location>
</feature>